<dbReference type="Gene3D" id="1.10.10.10">
    <property type="entry name" value="Winged helix-like DNA-binding domain superfamily/Winged helix DNA-binding domain"/>
    <property type="match status" value="1"/>
</dbReference>
<sequence>MHEGERQGGIGSKSMRFGSFTLDTTRGALSDGACEVVLRPKTAAVLAHLLLRAGEVVSRSALLDAVWPNLAVSDDSLTQCVSEIRHALRKARPHLLRTLPRRGYLLDAELITEQPITPTPGILSPRSDDRPSIAVLPFRQDRGAKINAYFADGIIEGIVHVLSGVDGLLVISRDSALAFADVSLDARAVGKELGVRYVLYGGVRRSGGRLRVSTELTEAASNIILHVDRHEVEIDDLFALQDRIAEQVVAVIVPQLRQHEIGRSLRKPPASLTAYDLVLRALDRMRPMDKASFNDAYGFLELAMRADPHSALPHSYAAWWHTLRVARGWAEDIAADSEAARRLSGAALLRNSRDAFAMALSGFMQGYTEHKFEPARLMLGQAVSISPSCAIAWTWGAALRCWLDEGPEAVRWAERAVRLAPRDDLTFWHEHILAQAYYTNGAFERAEACARASLSANPQFSYSLRTLIASLVALEKPHEAHEIARRLLEREPGFTLGGLLARTPQQGAMRDLYVERLRIAGLPD</sequence>
<feature type="domain" description="OmpR/PhoB-type" evidence="3">
    <location>
        <begin position="12"/>
        <end position="108"/>
    </location>
</feature>
<evidence type="ECO:0000313" key="5">
    <source>
        <dbReference type="Proteomes" id="UP001196068"/>
    </source>
</evidence>
<evidence type="ECO:0000256" key="2">
    <source>
        <dbReference type="PROSITE-ProRule" id="PRU01091"/>
    </source>
</evidence>
<dbReference type="SUPFAM" id="SSF46894">
    <property type="entry name" value="C-terminal effector domain of the bipartite response regulators"/>
    <property type="match status" value="1"/>
</dbReference>
<dbReference type="InterPro" id="IPR036388">
    <property type="entry name" value="WH-like_DNA-bd_sf"/>
</dbReference>
<dbReference type="Gene3D" id="1.25.40.10">
    <property type="entry name" value="Tetratricopeptide repeat domain"/>
    <property type="match status" value="1"/>
</dbReference>
<dbReference type="AlphaFoldDB" id="A0AAF1JWS1"/>
<dbReference type="Pfam" id="PF00486">
    <property type="entry name" value="Trans_reg_C"/>
    <property type="match status" value="1"/>
</dbReference>
<dbReference type="RefSeq" id="WP_211874325.1">
    <property type="nucleotide sequence ID" value="NZ_JAAEDH010000010.1"/>
</dbReference>
<evidence type="ECO:0000259" key="3">
    <source>
        <dbReference type="PROSITE" id="PS51755"/>
    </source>
</evidence>
<reference evidence="4" key="2">
    <citation type="journal article" date="2021" name="Syst. Appl. Microbiol.">
        <title>Roseomonas hellenica sp. nov., isolated from roots of wild-growing Alkanna tinctoria.</title>
        <authorList>
            <person name="Rat A."/>
            <person name="Naranjo H.D."/>
            <person name="Lebbe L."/>
            <person name="Cnockaert M."/>
            <person name="Krigas N."/>
            <person name="Grigoriadou K."/>
            <person name="Maloupa E."/>
            <person name="Willems A."/>
        </authorList>
    </citation>
    <scope>NUCLEOTIDE SEQUENCE</scope>
    <source>
        <strain evidence="4">LMG 28251</strain>
    </source>
</reference>
<dbReference type="EMBL" id="JAAEDH010000010">
    <property type="protein sequence ID" value="MBR0655489.1"/>
    <property type="molecule type" value="Genomic_DNA"/>
</dbReference>
<feature type="DNA-binding region" description="OmpR/PhoB-type" evidence="2">
    <location>
        <begin position="12"/>
        <end position="108"/>
    </location>
</feature>
<reference evidence="4" key="1">
    <citation type="submission" date="2020-01" db="EMBL/GenBank/DDBJ databases">
        <authorList>
            <person name="Rat A."/>
        </authorList>
    </citation>
    <scope>NUCLEOTIDE SEQUENCE</scope>
    <source>
        <strain evidence="4">LMG 28251</strain>
    </source>
</reference>
<gene>
    <name evidence="4" type="ORF">GXW79_10375</name>
</gene>
<keyword evidence="5" id="KW-1185">Reference proteome</keyword>
<dbReference type="GO" id="GO:0003677">
    <property type="term" value="F:DNA binding"/>
    <property type="evidence" value="ECO:0007669"/>
    <property type="project" value="UniProtKB-UniRule"/>
</dbReference>
<dbReference type="GO" id="GO:0006355">
    <property type="term" value="P:regulation of DNA-templated transcription"/>
    <property type="evidence" value="ECO:0007669"/>
    <property type="project" value="InterPro"/>
</dbReference>
<organism evidence="4 5">
    <name type="scientific">Plastoroseomonas arctica</name>
    <dbReference type="NCBI Taxonomy" id="1509237"/>
    <lineage>
        <taxon>Bacteria</taxon>
        <taxon>Pseudomonadati</taxon>
        <taxon>Pseudomonadota</taxon>
        <taxon>Alphaproteobacteria</taxon>
        <taxon>Acetobacterales</taxon>
        <taxon>Acetobacteraceae</taxon>
        <taxon>Plastoroseomonas</taxon>
    </lineage>
</organism>
<evidence type="ECO:0000313" key="4">
    <source>
        <dbReference type="EMBL" id="MBR0655489.1"/>
    </source>
</evidence>
<dbReference type="InterPro" id="IPR001867">
    <property type="entry name" value="OmpR/PhoB-type_DNA-bd"/>
</dbReference>
<keyword evidence="1 2" id="KW-0238">DNA-binding</keyword>
<name>A0AAF1JWS1_9PROT</name>
<comment type="caution">
    <text evidence="4">The sequence shown here is derived from an EMBL/GenBank/DDBJ whole genome shotgun (WGS) entry which is preliminary data.</text>
</comment>
<dbReference type="InterPro" id="IPR016032">
    <property type="entry name" value="Sig_transdc_resp-reg_C-effctor"/>
</dbReference>
<dbReference type="Gene3D" id="3.40.50.10070">
    <property type="entry name" value="TolB, N-terminal domain"/>
    <property type="match status" value="1"/>
</dbReference>
<dbReference type="InterPro" id="IPR011990">
    <property type="entry name" value="TPR-like_helical_dom_sf"/>
</dbReference>
<protein>
    <recommendedName>
        <fullName evidence="3">OmpR/PhoB-type domain-containing protein</fullName>
    </recommendedName>
</protein>
<accession>A0AAF1JWS1</accession>
<dbReference type="CDD" id="cd00383">
    <property type="entry name" value="trans_reg_C"/>
    <property type="match status" value="1"/>
</dbReference>
<dbReference type="GO" id="GO:0000160">
    <property type="term" value="P:phosphorelay signal transduction system"/>
    <property type="evidence" value="ECO:0007669"/>
    <property type="project" value="InterPro"/>
</dbReference>
<dbReference type="SUPFAM" id="SSF48452">
    <property type="entry name" value="TPR-like"/>
    <property type="match status" value="1"/>
</dbReference>
<proteinExistence type="predicted"/>
<evidence type="ECO:0000256" key="1">
    <source>
        <dbReference type="ARBA" id="ARBA00023125"/>
    </source>
</evidence>
<dbReference type="SMART" id="SM00862">
    <property type="entry name" value="Trans_reg_C"/>
    <property type="match status" value="1"/>
</dbReference>
<dbReference type="Proteomes" id="UP001196068">
    <property type="component" value="Unassembled WGS sequence"/>
</dbReference>
<dbReference type="PROSITE" id="PS51755">
    <property type="entry name" value="OMPR_PHOB"/>
    <property type="match status" value="1"/>
</dbReference>